<gene>
    <name evidence="3" type="ORF">AFE02nite_00630</name>
</gene>
<dbReference type="Pfam" id="PF13490">
    <property type="entry name" value="zf-HC2"/>
    <property type="match status" value="1"/>
</dbReference>
<dbReference type="AlphaFoldDB" id="A0A511YT07"/>
<organism evidence="3 4">
    <name type="scientific">Actinotalea fermentans</name>
    <dbReference type="NCBI Taxonomy" id="43671"/>
    <lineage>
        <taxon>Bacteria</taxon>
        <taxon>Bacillati</taxon>
        <taxon>Actinomycetota</taxon>
        <taxon>Actinomycetes</taxon>
        <taxon>Micrococcales</taxon>
        <taxon>Cellulomonadaceae</taxon>
        <taxon>Actinotalea</taxon>
    </lineage>
</organism>
<name>A0A511YT07_9CELL</name>
<feature type="region of interest" description="Disordered" evidence="1">
    <location>
        <begin position="1"/>
        <end position="21"/>
    </location>
</feature>
<proteinExistence type="predicted"/>
<evidence type="ECO:0000313" key="3">
    <source>
        <dbReference type="EMBL" id="GEN78329.1"/>
    </source>
</evidence>
<sequence length="102" mass="11382">MTSTGAGPDAGHTHDDGSEHEVDCGEALARLFEFIDAEIDELEGDRIRRHLADCEPCLSEYDVADHLKKLVRRSCTEVAPTELHVRIRQQLTVLRAQVQTAD</sequence>
<comment type="caution">
    <text evidence="3">The sequence shown here is derived from an EMBL/GenBank/DDBJ whole genome shotgun (WGS) entry which is preliminary data.</text>
</comment>
<dbReference type="InterPro" id="IPR024020">
    <property type="entry name" value="Anit_sigma_mycothiol_RsrA"/>
</dbReference>
<keyword evidence="4" id="KW-1185">Reference proteome</keyword>
<dbReference type="EMBL" id="BJYK01000001">
    <property type="protein sequence ID" value="GEN78329.1"/>
    <property type="molecule type" value="Genomic_DNA"/>
</dbReference>
<evidence type="ECO:0000313" key="4">
    <source>
        <dbReference type="Proteomes" id="UP000321484"/>
    </source>
</evidence>
<dbReference type="OrthoDB" id="3267840at2"/>
<evidence type="ECO:0000259" key="2">
    <source>
        <dbReference type="Pfam" id="PF13490"/>
    </source>
</evidence>
<reference evidence="3 4" key="1">
    <citation type="submission" date="2019-07" db="EMBL/GenBank/DDBJ databases">
        <title>Whole genome shotgun sequence of Actinotalea fermentans NBRC 105374.</title>
        <authorList>
            <person name="Hosoyama A."/>
            <person name="Uohara A."/>
            <person name="Ohji S."/>
            <person name="Ichikawa N."/>
        </authorList>
    </citation>
    <scope>NUCLEOTIDE SEQUENCE [LARGE SCALE GENOMIC DNA]</scope>
    <source>
        <strain evidence="3 4">NBRC 105374</strain>
    </source>
</reference>
<dbReference type="NCBIfam" id="TIGR03988">
    <property type="entry name" value="antisig_RsrA"/>
    <property type="match status" value="1"/>
</dbReference>
<dbReference type="InterPro" id="IPR027383">
    <property type="entry name" value="Znf_put"/>
</dbReference>
<dbReference type="RefSeq" id="WP_146818911.1">
    <property type="nucleotide sequence ID" value="NZ_BJYK01000001.1"/>
</dbReference>
<accession>A0A511YT07</accession>
<protein>
    <recommendedName>
        <fullName evidence="2">Putative zinc-finger domain-containing protein</fullName>
    </recommendedName>
</protein>
<dbReference type="Proteomes" id="UP000321484">
    <property type="component" value="Unassembled WGS sequence"/>
</dbReference>
<evidence type="ECO:0000256" key="1">
    <source>
        <dbReference type="SAM" id="MobiDB-lite"/>
    </source>
</evidence>
<feature type="domain" description="Putative zinc-finger" evidence="2">
    <location>
        <begin position="24"/>
        <end position="57"/>
    </location>
</feature>
<feature type="compositionally biased region" description="Basic and acidic residues" evidence="1">
    <location>
        <begin position="11"/>
        <end position="21"/>
    </location>
</feature>